<dbReference type="STRING" id="380244.SAMN05216298_0743"/>
<dbReference type="EMBL" id="FNGF01000001">
    <property type="protein sequence ID" value="SDK60298.1"/>
    <property type="molecule type" value="Genomic_DNA"/>
</dbReference>
<sequence length="49" mass="5232">MLGGSDPLTVAAFLCVFDVDFERLDAGPVLDALHTVANRVRKASKSLQS</sequence>
<accession>A0A1G9D8P6</accession>
<dbReference type="Proteomes" id="UP000198662">
    <property type="component" value="Unassembled WGS sequence"/>
</dbReference>
<dbReference type="RefSeq" id="WP_176953172.1">
    <property type="nucleotide sequence ID" value="NZ_FNGF01000001.1"/>
</dbReference>
<protein>
    <submittedName>
        <fullName evidence="1">Uncharacterized protein</fullName>
    </submittedName>
</protein>
<dbReference type="AlphaFoldDB" id="A0A1G9D8P6"/>
<gene>
    <name evidence="1" type="ORF">SAMN05216298_0743</name>
</gene>
<evidence type="ECO:0000313" key="1">
    <source>
        <dbReference type="EMBL" id="SDK60298.1"/>
    </source>
</evidence>
<reference evidence="2" key="1">
    <citation type="submission" date="2016-10" db="EMBL/GenBank/DDBJ databases">
        <authorList>
            <person name="Varghese N."/>
            <person name="Submissions S."/>
        </authorList>
    </citation>
    <scope>NUCLEOTIDE SEQUENCE [LARGE SCALE GENOMIC DNA]</scope>
    <source>
        <strain evidence="2">CGMCC 4.3147</strain>
    </source>
</reference>
<name>A0A1G9D8P6_9ACTN</name>
<evidence type="ECO:0000313" key="2">
    <source>
        <dbReference type="Proteomes" id="UP000198662"/>
    </source>
</evidence>
<proteinExistence type="predicted"/>
<organism evidence="1 2">
    <name type="scientific">Glycomyces sambucus</name>
    <dbReference type="NCBI Taxonomy" id="380244"/>
    <lineage>
        <taxon>Bacteria</taxon>
        <taxon>Bacillati</taxon>
        <taxon>Actinomycetota</taxon>
        <taxon>Actinomycetes</taxon>
        <taxon>Glycomycetales</taxon>
        <taxon>Glycomycetaceae</taxon>
        <taxon>Glycomyces</taxon>
    </lineage>
</organism>
<keyword evidence="2" id="KW-1185">Reference proteome</keyword>